<dbReference type="STRING" id="621456.BJP26_03360"/>
<dbReference type="KEGG" id="smy:BJP26_03360"/>
<dbReference type="OrthoDB" id="7585831at2"/>
<protein>
    <submittedName>
        <fullName evidence="1">Uncharacterized protein</fullName>
    </submittedName>
</protein>
<proteinExistence type="predicted"/>
<dbReference type="Pfam" id="PF23148">
    <property type="entry name" value="Gp77"/>
    <property type="match status" value="1"/>
</dbReference>
<sequence>MIVTLLKQPGETLRPVVPFATSAPIAAILATTTVARGLVPGGAPLVAAASVAGGSVTLALVGGADGERYLVTVRARDAAGAELESEVEVTVIDCTWALPDGGAPWLGIAGFVRRFGLDEVVRMTDSDGSGRIDRDLLVDALTDAQAIAAAHVADRYALPLASVPRVLEMAVGDLARARLYPRGAPEGVADQAKAAARLLERLQAGQVSLGLPAAESPATASDTPVLIAPGLRAYPDRLADY</sequence>
<dbReference type="GeneID" id="93797020"/>
<gene>
    <name evidence="1" type="ORF">AVM11_03470</name>
</gene>
<evidence type="ECO:0000313" key="2">
    <source>
        <dbReference type="Proteomes" id="UP000078460"/>
    </source>
</evidence>
<dbReference type="InterPro" id="IPR002048">
    <property type="entry name" value="EF_hand_dom"/>
</dbReference>
<dbReference type="RefSeq" id="WP_017980565.1">
    <property type="nucleotide sequence ID" value="NZ_CP017578.1"/>
</dbReference>
<dbReference type="Proteomes" id="UP000078460">
    <property type="component" value="Unassembled WGS sequence"/>
</dbReference>
<dbReference type="AlphaFoldDB" id="A0A175Y3U9"/>
<dbReference type="InterPro" id="IPR009752">
    <property type="entry name" value="Phage_Mu_GpJ"/>
</dbReference>
<accession>A0A175Y3U9</accession>
<dbReference type="EMBL" id="LQCK02000012">
    <property type="protein sequence ID" value="KZB95347.1"/>
    <property type="molecule type" value="Genomic_DNA"/>
</dbReference>
<evidence type="ECO:0000313" key="1">
    <source>
        <dbReference type="EMBL" id="KZB95347.1"/>
    </source>
</evidence>
<dbReference type="InterPro" id="IPR056928">
    <property type="entry name" value="Gp77-like"/>
</dbReference>
<organism evidence="1 2">
    <name type="scientific">Sphingomonas melonis TY</name>
    <dbReference type="NCBI Taxonomy" id="621456"/>
    <lineage>
        <taxon>Bacteria</taxon>
        <taxon>Pseudomonadati</taxon>
        <taxon>Pseudomonadota</taxon>
        <taxon>Alphaproteobacteria</taxon>
        <taxon>Sphingomonadales</taxon>
        <taxon>Sphingomonadaceae</taxon>
        <taxon>Sphingomonas</taxon>
    </lineage>
</organism>
<comment type="caution">
    <text evidence="1">The sequence shown here is derived from an EMBL/GenBank/DDBJ whole genome shotgun (WGS) entry which is preliminary data.</text>
</comment>
<dbReference type="PROSITE" id="PS50222">
    <property type="entry name" value="EF_HAND_2"/>
    <property type="match status" value="1"/>
</dbReference>
<dbReference type="Pfam" id="PF07030">
    <property type="entry name" value="Phage_Mu_Gp36"/>
    <property type="match status" value="1"/>
</dbReference>
<reference evidence="1" key="1">
    <citation type="submission" date="2016-03" db="EMBL/GenBank/DDBJ databases">
        <title>Sphingomonas melonis TY, whole genome shotgun sequencing.</title>
        <authorList>
            <person name="Wang H."/>
            <person name="Zhu P."/>
        </authorList>
    </citation>
    <scope>NUCLEOTIDE SEQUENCE [LARGE SCALE GENOMIC DNA]</scope>
    <source>
        <strain evidence="1">TY</strain>
    </source>
</reference>
<dbReference type="GO" id="GO:0005509">
    <property type="term" value="F:calcium ion binding"/>
    <property type="evidence" value="ECO:0007669"/>
    <property type="project" value="InterPro"/>
</dbReference>
<name>A0A175Y3U9_9SPHN</name>
<keyword evidence="2" id="KW-1185">Reference proteome</keyword>